<evidence type="ECO:0000256" key="1">
    <source>
        <dbReference type="PIRSR" id="PIRSR600888-1"/>
    </source>
</evidence>
<organism evidence="4 5">
    <name type="scientific">Methanoregula boonei (strain DSM 21154 / JCM 14090 / 6A8)</name>
    <dbReference type="NCBI Taxonomy" id="456442"/>
    <lineage>
        <taxon>Archaea</taxon>
        <taxon>Methanobacteriati</taxon>
        <taxon>Methanobacteriota</taxon>
        <taxon>Stenosarchaea group</taxon>
        <taxon>Methanomicrobia</taxon>
        <taxon>Methanomicrobiales</taxon>
        <taxon>Methanoregulaceae</taxon>
        <taxon>Methanoregula</taxon>
    </lineage>
</organism>
<dbReference type="PANTHER" id="PTHR21047:SF2">
    <property type="entry name" value="THYMIDINE DIPHOSPHO-4-KETO-RHAMNOSE 3,5-EPIMERASE"/>
    <property type="match status" value="1"/>
</dbReference>
<dbReference type="PANTHER" id="PTHR21047">
    <property type="entry name" value="DTDP-6-DEOXY-D-GLUCOSE-3,5 EPIMERASE"/>
    <property type="match status" value="1"/>
</dbReference>
<name>A7I957_METB6</name>
<feature type="site" description="Participates in a stacking interaction with the thymidine ring of dTDP-4-oxo-6-deoxyglucose" evidence="2">
    <location>
        <position position="139"/>
    </location>
</feature>
<evidence type="ECO:0000256" key="2">
    <source>
        <dbReference type="PIRSR" id="PIRSR600888-3"/>
    </source>
</evidence>
<dbReference type="eggNOG" id="arCOG04188">
    <property type="taxonomic scope" value="Archaea"/>
</dbReference>
<feature type="active site" description="Proton donor" evidence="1">
    <location>
        <position position="133"/>
    </location>
</feature>
<comment type="subunit">
    <text evidence="3">Homodimer.</text>
</comment>
<dbReference type="GO" id="GO:0008830">
    <property type="term" value="F:dTDP-4-dehydrorhamnose 3,5-epimerase activity"/>
    <property type="evidence" value="ECO:0007669"/>
    <property type="project" value="UniProtKB-UniRule"/>
</dbReference>
<dbReference type="Pfam" id="PF00908">
    <property type="entry name" value="dTDP_sugar_isom"/>
    <property type="match status" value="1"/>
</dbReference>
<dbReference type="KEGG" id="mbn:Mboo_1751"/>
<evidence type="ECO:0000256" key="3">
    <source>
        <dbReference type="RuleBase" id="RU364069"/>
    </source>
</evidence>
<dbReference type="InterPro" id="IPR014710">
    <property type="entry name" value="RmlC-like_jellyroll"/>
</dbReference>
<dbReference type="HOGENOM" id="CLU_090940_1_1_2"/>
<dbReference type="OrthoDB" id="2990at2157"/>
<keyword evidence="3 4" id="KW-0413">Isomerase</keyword>
<gene>
    <name evidence="4" type="ordered locus">Mboo_1751</name>
</gene>
<dbReference type="EMBL" id="CP000780">
    <property type="protein sequence ID" value="ABS56268.1"/>
    <property type="molecule type" value="Genomic_DNA"/>
</dbReference>
<proteinExistence type="inferred from homology"/>
<dbReference type="GO" id="GO:0005829">
    <property type="term" value="C:cytosol"/>
    <property type="evidence" value="ECO:0007669"/>
    <property type="project" value="TreeGrafter"/>
</dbReference>
<keyword evidence="5" id="KW-1185">Reference proteome</keyword>
<dbReference type="InterPro" id="IPR011051">
    <property type="entry name" value="RmlC_Cupin_sf"/>
</dbReference>
<protein>
    <recommendedName>
        <fullName evidence="3">dTDP-4-dehydrorhamnose 3,5-epimerase</fullName>
        <ecNumber evidence="3">5.1.3.13</ecNumber>
    </recommendedName>
    <alternativeName>
        <fullName evidence="3">Thymidine diphospho-4-keto-rhamnose 3,5-epimerase</fullName>
    </alternativeName>
</protein>
<dbReference type="NCBIfam" id="TIGR01221">
    <property type="entry name" value="rmlC"/>
    <property type="match status" value="1"/>
</dbReference>
<dbReference type="EC" id="5.1.3.13" evidence="3"/>
<comment type="catalytic activity">
    <reaction evidence="3">
        <text>dTDP-4-dehydro-6-deoxy-alpha-D-glucose = dTDP-4-dehydro-beta-L-rhamnose</text>
        <dbReference type="Rhea" id="RHEA:16969"/>
        <dbReference type="ChEBI" id="CHEBI:57649"/>
        <dbReference type="ChEBI" id="CHEBI:62830"/>
        <dbReference type="EC" id="5.1.3.13"/>
    </reaction>
</comment>
<dbReference type="STRING" id="456442.Mboo_1751"/>
<evidence type="ECO:0000313" key="4">
    <source>
        <dbReference type="EMBL" id="ABS56268.1"/>
    </source>
</evidence>
<sequence>MGKFERVKTKLNDITIIRPTVFKDDRGFFLETYNREEFAEVGITDEFVQDNVSHSAKGVVRGLHYQSKNAQGKLVRVLRGKIFDVVVDIRNGSPTYGHHLGIELDAQDAGMLFVPVGFAHGFMALKDATEVMYKVTDFYSPQYDAGIRWDDPDLRIPWPMKAQEISRPVVSPKDAVLPFLRDIISPFNYAG</sequence>
<dbReference type="GeneID" id="5409912"/>
<dbReference type="CDD" id="cd00438">
    <property type="entry name" value="cupin_RmlC"/>
    <property type="match status" value="1"/>
</dbReference>
<comment type="similarity">
    <text evidence="3">Belongs to the dTDP-4-dehydrorhamnose 3,5-epimerase family.</text>
</comment>
<dbReference type="SUPFAM" id="SSF51182">
    <property type="entry name" value="RmlC-like cupins"/>
    <property type="match status" value="1"/>
</dbReference>
<evidence type="ECO:0000313" key="5">
    <source>
        <dbReference type="Proteomes" id="UP000002408"/>
    </source>
</evidence>
<dbReference type="Proteomes" id="UP000002408">
    <property type="component" value="Chromosome"/>
</dbReference>
<feature type="active site" description="Proton acceptor" evidence="1">
    <location>
        <position position="64"/>
    </location>
</feature>
<dbReference type="RefSeq" id="WP_012107316.1">
    <property type="nucleotide sequence ID" value="NC_009712.1"/>
</dbReference>
<comment type="function">
    <text evidence="3">Catalyzes the epimerization of the C3' and C5'positions of dTDP-6-deoxy-D-xylo-4-hexulose, forming dTDP-6-deoxy-L-lyxo-4-hexulose.</text>
</comment>
<comment type="pathway">
    <text evidence="3">Carbohydrate biosynthesis; dTDP-L-rhamnose biosynthesis.</text>
</comment>
<dbReference type="Gene3D" id="2.60.120.10">
    <property type="entry name" value="Jelly Rolls"/>
    <property type="match status" value="1"/>
</dbReference>
<accession>A7I957</accession>
<dbReference type="GO" id="GO:0019305">
    <property type="term" value="P:dTDP-rhamnose biosynthetic process"/>
    <property type="evidence" value="ECO:0007669"/>
    <property type="project" value="UniProtKB-UniRule"/>
</dbReference>
<dbReference type="AlphaFoldDB" id="A7I957"/>
<dbReference type="InterPro" id="IPR000888">
    <property type="entry name" value="RmlC-like"/>
</dbReference>
<dbReference type="GO" id="GO:0000271">
    <property type="term" value="P:polysaccharide biosynthetic process"/>
    <property type="evidence" value="ECO:0007669"/>
    <property type="project" value="TreeGrafter"/>
</dbReference>
<reference evidence="5" key="1">
    <citation type="journal article" date="2015" name="Microbiology">
        <title>Genome of Methanoregula boonei 6A8 reveals adaptations to oligotrophic peatland environments.</title>
        <authorList>
            <person name="Braeuer S."/>
            <person name="Cadillo-Quiroz H."/>
            <person name="Kyrpides N."/>
            <person name="Woyke T."/>
            <person name="Goodwin L."/>
            <person name="Detter C."/>
            <person name="Podell S."/>
            <person name="Yavitt J.B."/>
            <person name="Zinder S.H."/>
        </authorList>
    </citation>
    <scope>NUCLEOTIDE SEQUENCE [LARGE SCALE GENOMIC DNA]</scope>
    <source>
        <strain evidence="5">DSM 21154 / JCM 14090 / 6A8</strain>
    </source>
</reference>
<dbReference type="UniPathway" id="UPA00124"/>